<dbReference type="SMART" id="SM00271">
    <property type="entry name" value="DnaJ"/>
    <property type="match status" value="1"/>
</dbReference>
<feature type="domain" description="J" evidence="2">
    <location>
        <begin position="65"/>
        <end position="121"/>
    </location>
</feature>
<organism evidence="3 4">
    <name type="scientific">Leishmania tarentolae</name>
    <name type="common">Sauroleishmania tarentolae</name>
    <dbReference type="NCBI Taxonomy" id="5689"/>
    <lineage>
        <taxon>Eukaryota</taxon>
        <taxon>Discoba</taxon>
        <taxon>Euglenozoa</taxon>
        <taxon>Kinetoplastea</taxon>
        <taxon>Metakinetoplastina</taxon>
        <taxon>Trypanosomatida</taxon>
        <taxon>Trypanosomatidae</taxon>
        <taxon>Leishmaniinae</taxon>
        <taxon>Leishmania</taxon>
        <taxon>lizard Leishmania</taxon>
    </lineage>
</organism>
<dbReference type="VEuPathDB" id="TriTrypDB:LtaPh_2819500"/>
<feature type="compositionally biased region" description="Low complexity" evidence="1">
    <location>
        <begin position="516"/>
        <end position="533"/>
    </location>
</feature>
<comment type="caution">
    <text evidence="3">The sequence shown here is derived from an EMBL/GenBank/DDBJ whole genome shotgun (WGS) entry which is preliminary data.</text>
</comment>
<accession>A0A640KKJ2</accession>
<name>A0A640KKJ2_LEITA</name>
<feature type="region of interest" description="Disordered" evidence="1">
    <location>
        <begin position="126"/>
        <end position="211"/>
    </location>
</feature>
<evidence type="ECO:0000313" key="3">
    <source>
        <dbReference type="EMBL" id="GET90113.1"/>
    </source>
</evidence>
<dbReference type="PROSITE" id="PS50076">
    <property type="entry name" value="DNAJ_2"/>
    <property type="match status" value="1"/>
</dbReference>
<gene>
    <name evidence="3" type="ORF">LtaPh_2819500</name>
</gene>
<feature type="compositionally biased region" description="Basic residues" evidence="1">
    <location>
        <begin position="356"/>
        <end position="369"/>
    </location>
</feature>
<dbReference type="OrthoDB" id="10250354at2759"/>
<dbReference type="EMBL" id="BLBS01000039">
    <property type="protein sequence ID" value="GET90113.1"/>
    <property type="molecule type" value="Genomic_DNA"/>
</dbReference>
<dbReference type="InterPro" id="IPR001623">
    <property type="entry name" value="DnaJ_domain"/>
</dbReference>
<evidence type="ECO:0000313" key="4">
    <source>
        <dbReference type="Proteomes" id="UP000419144"/>
    </source>
</evidence>
<feature type="compositionally biased region" description="Low complexity" evidence="1">
    <location>
        <begin position="163"/>
        <end position="206"/>
    </location>
</feature>
<keyword evidence="4" id="KW-1185">Reference proteome</keyword>
<dbReference type="InterPro" id="IPR036869">
    <property type="entry name" value="J_dom_sf"/>
</dbReference>
<dbReference type="Gene3D" id="1.10.287.110">
    <property type="entry name" value="DnaJ domain"/>
    <property type="match status" value="1"/>
</dbReference>
<evidence type="ECO:0000259" key="2">
    <source>
        <dbReference type="PROSITE" id="PS50076"/>
    </source>
</evidence>
<dbReference type="Proteomes" id="UP000419144">
    <property type="component" value="Unassembled WGS sequence"/>
</dbReference>
<feature type="region of interest" description="Disordered" evidence="1">
    <location>
        <begin position="514"/>
        <end position="568"/>
    </location>
</feature>
<dbReference type="Pfam" id="PF00226">
    <property type="entry name" value="DnaJ"/>
    <property type="match status" value="1"/>
</dbReference>
<sequence>MQLPTPNSLHGASSSGNITALAALHDPAVATDEEIVECVLLIWRDVSAAAASCHAPTHTAVMHRAALRIFGRDSLQSAAALRCRYRQLAVRVHPDKNTSSQASEAFQLLQGCFECLASSREAEGIGDVGSSEQGAFQCTGDSRSPKGNTLRRRTEANGEDAQPSVSPTTSSSFTSSAASSSSLSPPLSPVFSTGDSSSSSSSRRSSLTQPRTAAYPIAGRASPPQPPLPSHCSAQAAVSMSRGVFLSAAVPEPPDVFATSGGATPTAPVSGRKVFDEGCSDLAVPPPRFFNAHPTFKAGPTGAVPPEVRCRAPADGCTSFSGTLSDLGPAPPLVLEQASCRSTDASAGRRIDGRPRMAKQHSKQQRSTRKPGLPTLAELLAGLDADDDDGESGSETILECTRNVPARESSKGSAVRLYTTYETTTSKFLPLPTRLWSSTAHPIATHPRGSTGDSADCESSETPVAHCASMTTDPARLEMPCAVPVSRAPSSTPSTLAAFYNALQEEVRDTKYYHTSSASPLSSISSRPLAESSVRSRRAGSGGMGGSSKGATPGWGSSGSVGERCACGKAPRGRCFLCEE</sequence>
<feature type="compositionally biased region" description="Polar residues" evidence="1">
    <location>
        <begin position="130"/>
        <end position="147"/>
    </location>
</feature>
<evidence type="ECO:0000256" key="1">
    <source>
        <dbReference type="SAM" id="MobiDB-lite"/>
    </source>
</evidence>
<feature type="region of interest" description="Disordered" evidence="1">
    <location>
        <begin position="342"/>
        <end position="373"/>
    </location>
</feature>
<dbReference type="AlphaFoldDB" id="A0A640KKJ2"/>
<proteinExistence type="predicted"/>
<reference evidence="3" key="1">
    <citation type="submission" date="2019-11" db="EMBL/GenBank/DDBJ databases">
        <title>Leishmania tarentolae CDS.</title>
        <authorList>
            <person name="Goto Y."/>
            <person name="Yamagishi J."/>
        </authorList>
    </citation>
    <scope>NUCLEOTIDE SEQUENCE [LARGE SCALE GENOMIC DNA]</scope>
    <source>
        <strain evidence="3">Parrot Tar II</strain>
    </source>
</reference>
<protein>
    <recommendedName>
        <fullName evidence="2">J domain-containing protein</fullName>
    </recommendedName>
</protein>
<dbReference type="SUPFAM" id="SSF46565">
    <property type="entry name" value="Chaperone J-domain"/>
    <property type="match status" value="1"/>
</dbReference>
<dbReference type="CDD" id="cd06257">
    <property type="entry name" value="DnaJ"/>
    <property type="match status" value="1"/>
</dbReference>